<keyword evidence="2" id="KW-1185">Reference proteome</keyword>
<dbReference type="RefSeq" id="WP_173165797.1">
    <property type="nucleotide sequence ID" value="NZ_AP022871.1"/>
</dbReference>
<organism evidence="1 2">
    <name type="scientific">Phytohabitans suffuscus</name>
    <dbReference type="NCBI Taxonomy" id="624315"/>
    <lineage>
        <taxon>Bacteria</taxon>
        <taxon>Bacillati</taxon>
        <taxon>Actinomycetota</taxon>
        <taxon>Actinomycetes</taxon>
        <taxon>Micromonosporales</taxon>
        <taxon>Micromonosporaceae</taxon>
    </lineage>
</organism>
<proteinExistence type="predicted"/>
<sequence>MTRKDELAQRNLYQELIALRDQQRARRDDQIRVVKFGDLPWETNPQGVVRWYLHPALDDVAISALMFLVQEVPPGSRTGKQRVQGGQLVYIWRGRGHSEIDGAVHHWETGDLINLPLVAEGVVVQHFNDDPKEAARLVCAEPNYVHSLGVDMGSGFVQIEDAPEYVARKP</sequence>
<dbReference type="Proteomes" id="UP000503011">
    <property type="component" value="Chromosome"/>
</dbReference>
<name>A0A6F8Z1L7_9ACTN</name>
<dbReference type="SUPFAM" id="SSF51182">
    <property type="entry name" value="RmlC-like cupins"/>
    <property type="match status" value="1"/>
</dbReference>
<dbReference type="Gene3D" id="2.60.120.10">
    <property type="entry name" value="Jelly Rolls"/>
    <property type="match status" value="1"/>
</dbReference>
<reference evidence="1 2" key="2">
    <citation type="submission" date="2020-03" db="EMBL/GenBank/DDBJ databases">
        <authorList>
            <person name="Ichikawa N."/>
            <person name="Kimura A."/>
            <person name="Kitahashi Y."/>
            <person name="Uohara A."/>
        </authorList>
    </citation>
    <scope>NUCLEOTIDE SEQUENCE [LARGE SCALE GENOMIC DNA]</scope>
    <source>
        <strain evidence="1 2">NBRC 105367</strain>
    </source>
</reference>
<dbReference type="AlphaFoldDB" id="A0A6F8Z1L7"/>
<protein>
    <recommendedName>
        <fullName evidence="3">Cupin 2 conserved barrel domain-containing protein</fullName>
    </recommendedName>
</protein>
<reference evidence="1 2" key="1">
    <citation type="submission" date="2020-03" db="EMBL/GenBank/DDBJ databases">
        <title>Whole genome shotgun sequence of Phytohabitans suffuscus NBRC 105367.</title>
        <authorList>
            <person name="Komaki H."/>
            <person name="Tamura T."/>
        </authorList>
    </citation>
    <scope>NUCLEOTIDE SEQUENCE [LARGE SCALE GENOMIC DNA]</scope>
    <source>
        <strain evidence="1 2">NBRC 105367</strain>
    </source>
</reference>
<dbReference type="InterPro" id="IPR011051">
    <property type="entry name" value="RmlC_Cupin_sf"/>
</dbReference>
<evidence type="ECO:0000313" key="2">
    <source>
        <dbReference type="Proteomes" id="UP000503011"/>
    </source>
</evidence>
<gene>
    <name evidence="1" type="ORF">Psuf_093810</name>
</gene>
<dbReference type="KEGG" id="psuu:Psuf_093810"/>
<dbReference type="EMBL" id="AP022871">
    <property type="protein sequence ID" value="BCB92068.1"/>
    <property type="molecule type" value="Genomic_DNA"/>
</dbReference>
<evidence type="ECO:0000313" key="1">
    <source>
        <dbReference type="EMBL" id="BCB92068.1"/>
    </source>
</evidence>
<dbReference type="InterPro" id="IPR014710">
    <property type="entry name" value="RmlC-like_jellyroll"/>
</dbReference>
<accession>A0A6F8Z1L7</accession>
<evidence type="ECO:0008006" key="3">
    <source>
        <dbReference type="Google" id="ProtNLM"/>
    </source>
</evidence>